<sequence length="436" mass="49012">MNRREFGTLSAAAAMALFAPFRAFADETCQSPYMPKITGHEEFVYIWTLGVEGMGDEQDKLVTIDLRPGSATRGQVINSLSVGGRNEAHHGGFSADRRYFWTGGLDTNRIFIFDIHTDPAKPTLHKTIETFVKDSGGVVGPHTFFALPGSMMITGLSNDRDHGGRTALVEYNDDGEYISTYWMPTKEDMQGAVAVGDAVADGYGYDIRALIRKNVMLTSSFTGWSNYMMDFGKMLQDPEAMKRFGNTIVQWDLHTRQPRKVFNVPGAPLEIRFPWGSDANYAFSTTALTSQLWLIYEDEGGEWQAKSVADIGNPSDIPLPVDISIAADDQTLWINSFMDGKTRLFDVSDPHNPSQIYEKVIDRQVNMVSQSWDGKRVYFSSSLLANWDKKGSDDAQYVRAYNWDGRELVEDFNIDFYELKLGRAHIMRFGSSELYA</sequence>
<proteinExistence type="inferred from homology"/>
<feature type="signal peptide" evidence="2">
    <location>
        <begin position="1"/>
        <end position="25"/>
    </location>
</feature>
<evidence type="ECO:0000313" key="4">
    <source>
        <dbReference type="Proteomes" id="UP000219439"/>
    </source>
</evidence>
<dbReference type="OrthoDB" id="9768634at2"/>
<keyword evidence="4" id="KW-1185">Reference proteome</keyword>
<dbReference type="PANTHER" id="PTHR23300:SF0">
    <property type="entry name" value="METHANETHIOL OXIDASE"/>
    <property type="match status" value="1"/>
</dbReference>
<dbReference type="Proteomes" id="UP000219439">
    <property type="component" value="Unassembled WGS sequence"/>
</dbReference>
<evidence type="ECO:0000256" key="1">
    <source>
        <dbReference type="ARBA" id="ARBA00005606"/>
    </source>
</evidence>
<reference evidence="3 4" key="1">
    <citation type="submission" date="2017-09" db="EMBL/GenBank/DDBJ databases">
        <authorList>
            <person name="Ehlers B."/>
            <person name="Leendertz F.H."/>
        </authorList>
    </citation>
    <scope>NUCLEOTIDE SEQUENCE [LARGE SCALE GENOMIC DNA]</scope>
    <source>
        <strain evidence="3 4">DSM 18289</strain>
    </source>
</reference>
<comment type="similarity">
    <text evidence="1">Belongs to the selenium-binding protein family.</text>
</comment>
<gene>
    <name evidence="3" type="ORF">SAMN06265368_2376</name>
</gene>
<dbReference type="GO" id="GO:0008430">
    <property type="term" value="F:selenium binding"/>
    <property type="evidence" value="ECO:0007669"/>
    <property type="project" value="InterPro"/>
</dbReference>
<evidence type="ECO:0000256" key="2">
    <source>
        <dbReference type="SAM" id="SignalP"/>
    </source>
</evidence>
<feature type="chain" id="PRO_5011973102" evidence="2">
    <location>
        <begin position="26"/>
        <end position="436"/>
    </location>
</feature>
<name>A0A285PC21_9HYPH</name>
<dbReference type="EMBL" id="OBEL01000002">
    <property type="protein sequence ID" value="SNZ19294.1"/>
    <property type="molecule type" value="Genomic_DNA"/>
</dbReference>
<dbReference type="InterPro" id="IPR011044">
    <property type="entry name" value="Quino_amine_DH_bsu"/>
</dbReference>
<dbReference type="SUPFAM" id="SSF50969">
    <property type="entry name" value="YVTN repeat-like/Quinoprotein amine dehydrogenase"/>
    <property type="match status" value="1"/>
</dbReference>
<keyword evidence="2" id="KW-0732">Signal</keyword>
<dbReference type="Pfam" id="PF05694">
    <property type="entry name" value="SBP56"/>
    <property type="match status" value="1"/>
</dbReference>
<evidence type="ECO:0000313" key="3">
    <source>
        <dbReference type="EMBL" id="SNZ19294.1"/>
    </source>
</evidence>
<dbReference type="InterPro" id="IPR008826">
    <property type="entry name" value="Se-bd"/>
</dbReference>
<protein>
    <submittedName>
        <fullName evidence="3">Selenium-binding protein 1</fullName>
    </submittedName>
</protein>
<dbReference type="AlphaFoldDB" id="A0A285PC21"/>
<accession>A0A285PC21</accession>
<organism evidence="3 4">
    <name type="scientific">Cohaesibacter gelatinilyticus</name>
    <dbReference type="NCBI Taxonomy" id="372072"/>
    <lineage>
        <taxon>Bacteria</taxon>
        <taxon>Pseudomonadati</taxon>
        <taxon>Pseudomonadota</taxon>
        <taxon>Alphaproteobacteria</taxon>
        <taxon>Hyphomicrobiales</taxon>
        <taxon>Cohaesibacteraceae</taxon>
    </lineage>
</organism>
<dbReference type="RefSeq" id="WP_097153652.1">
    <property type="nucleotide sequence ID" value="NZ_OBEL01000002.1"/>
</dbReference>
<dbReference type="PANTHER" id="PTHR23300">
    <property type="entry name" value="METHANETHIOL OXIDASE"/>
    <property type="match status" value="1"/>
</dbReference>